<gene>
    <name evidence="3" type="ORF">IAC07_04730</name>
</gene>
<evidence type="ECO:0000259" key="2">
    <source>
        <dbReference type="Pfam" id="PF19580"/>
    </source>
</evidence>
<reference evidence="3" key="2">
    <citation type="journal article" date="2021" name="PeerJ">
        <title>Extensive microbial diversity within the chicken gut microbiome revealed by metagenomics and culture.</title>
        <authorList>
            <person name="Gilroy R."/>
            <person name="Ravi A."/>
            <person name="Getino M."/>
            <person name="Pursley I."/>
            <person name="Horton D.L."/>
            <person name="Alikhan N.F."/>
            <person name="Baker D."/>
            <person name="Gharbi K."/>
            <person name="Hall N."/>
            <person name="Watson M."/>
            <person name="Adriaenssens E.M."/>
            <person name="Foster-Nyarko E."/>
            <person name="Jarju S."/>
            <person name="Secka A."/>
            <person name="Antonio M."/>
            <person name="Oren A."/>
            <person name="Chaudhuri R.R."/>
            <person name="La Ragione R."/>
            <person name="Hildebrand F."/>
            <person name="Pallen M.J."/>
        </authorList>
    </citation>
    <scope>NUCLEOTIDE SEQUENCE</scope>
    <source>
        <strain evidence="3">F1-3629</strain>
    </source>
</reference>
<feature type="domain" description="Endonuclease/exonuclease/phosphatase" evidence="2">
    <location>
        <begin position="29"/>
        <end position="356"/>
    </location>
</feature>
<organism evidence="3 4">
    <name type="scientific">Candidatus Cryptobacteroides gallistercoris</name>
    <dbReference type="NCBI Taxonomy" id="2840765"/>
    <lineage>
        <taxon>Bacteria</taxon>
        <taxon>Pseudomonadati</taxon>
        <taxon>Bacteroidota</taxon>
        <taxon>Bacteroidia</taxon>
        <taxon>Bacteroidales</taxon>
        <taxon>Candidatus Cryptobacteroides</taxon>
    </lineage>
</organism>
<sequence length="359" mass="40594">MRKITIILSLLLISLAATAQETKVKSYVVGFYNLENLFDTYNDPAKNDEEFLPDGRNQWTETKYQKKLHNMATVIKSMAETNGRFHSVLGVSEIENRLVLEDLVSQPEIASANYQIVHYDSPDVRGVDVGLLYRPDQFKLLDSESIPFDFNSPGIEFSMEGEDRVSFKTRDILMVRGLLDGEQFAFYVAHLPSRIGGKGWDLRSRGAEIIYDHALKMMSQYPGIKIVVMGDMNDNPTDVSMTQYMHGKEEPGQVGKEDFFSPFLAMLKAGYGSLAYQGTWNIYDIILVNEALVNAPDGGFRIRPLGKKGFYGVVYKKPFMMTQRGQYKGTPFRTFSNGAFIGGYSDHLPTYIVLEKEVN</sequence>
<dbReference type="PANTHER" id="PTHR42834">
    <property type="entry name" value="ENDONUCLEASE/EXONUCLEASE/PHOSPHATASE FAMILY PROTEIN (AFU_ORTHOLOGUE AFUA_3G09210)"/>
    <property type="match status" value="1"/>
</dbReference>
<dbReference type="InterPro" id="IPR036691">
    <property type="entry name" value="Endo/exonu/phosph_ase_sf"/>
</dbReference>
<proteinExistence type="predicted"/>
<keyword evidence="3" id="KW-0378">Hydrolase</keyword>
<keyword evidence="1" id="KW-0732">Signal</keyword>
<dbReference type="EMBL" id="JADIMJ010000070">
    <property type="protein sequence ID" value="MBO8454012.1"/>
    <property type="molecule type" value="Genomic_DNA"/>
</dbReference>
<feature type="signal peptide" evidence="1">
    <location>
        <begin position="1"/>
        <end position="19"/>
    </location>
</feature>
<keyword evidence="3" id="KW-0255">Endonuclease</keyword>
<dbReference type="Pfam" id="PF19580">
    <property type="entry name" value="Exo_endo_phos_3"/>
    <property type="match status" value="1"/>
</dbReference>
<evidence type="ECO:0000256" key="1">
    <source>
        <dbReference type="SAM" id="SignalP"/>
    </source>
</evidence>
<dbReference type="Gene3D" id="3.60.10.10">
    <property type="entry name" value="Endonuclease/exonuclease/phosphatase"/>
    <property type="match status" value="1"/>
</dbReference>
<feature type="chain" id="PRO_5037818869" evidence="1">
    <location>
        <begin position="20"/>
        <end position="359"/>
    </location>
</feature>
<protein>
    <submittedName>
        <fullName evidence="3">Endonuclease/exonuclease/phosphatase family protein</fullName>
    </submittedName>
</protein>
<name>A0A940IGI7_9BACT</name>
<comment type="caution">
    <text evidence="3">The sequence shown here is derived from an EMBL/GenBank/DDBJ whole genome shotgun (WGS) entry which is preliminary data.</text>
</comment>
<dbReference type="SUPFAM" id="SSF56219">
    <property type="entry name" value="DNase I-like"/>
    <property type="match status" value="1"/>
</dbReference>
<dbReference type="Proteomes" id="UP000771749">
    <property type="component" value="Unassembled WGS sequence"/>
</dbReference>
<evidence type="ECO:0000313" key="3">
    <source>
        <dbReference type="EMBL" id="MBO8454012.1"/>
    </source>
</evidence>
<dbReference type="PANTHER" id="PTHR42834:SF1">
    <property type="entry name" value="ENDONUCLEASE_EXONUCLEASE_PHOSPHATASE FAMILY PROTEIN (AFU_ORTHOLOGUE AFUA_3G09210)"/>
    <property type="match status" value="1"/>
</dbReference>
<evidence type="ECO:0000313" key="4">
    <source>
        <dbReference type="Proteomes" id="UP000771749"/>
    </source>
</evidence>
<dbReference type="AlphaFoldDB" id="A0A940IGI7"/>
<reference evidence="3" key="1">
    <citation type="submission" date="2020-10" db="EMBL/GenBank/DDBJ databases">
        <authorList>
            <person name="Gilroy R."/>
        </authorList>
    </citation>
    <scope>NUCLEOTIDE SEQUENCE</scope>
    <source>
        <strain evidence="3">F1-3629</strain>
    </source>
</reference>
<keyword evidence="3" id="KW-0540">Nuclease</keyword>
<dbReference type="InterPro" id="IPR005135">
    <property type="entry name" value="Endo/exonuclease/phosphatase"/>
</dbReference>
<accession>A0A940IGI7</accession>
<dbReference type="GO" id="GO:0004519">
    <property type="term" value="F:endonuclease activity"/>
    <property type="evidence" value="ECO:0007669"/>
    <property type="project" value="UniProtKB-KW"/>
</dbReference>